<sequence length="1274" mass="139445">MASKLKIPNTPLRTEEPRTFGDESGLHIPTSVLRATEAPEPTLGQTVGLAVSGVTAVNPDPSAGELWEAAKERHWLAEGVKRSTAQKFDEYDNNFEMTGERLQGFQSQGYSQKELEFLSQAGSEANLGHRVERIAKDRNLVKTLANGGWSGTGMELLAGIADPVALPLLLATGGLAAGTKLNTARAVAGSALVGMGQNVALEYALMQNDTQRTMKDVALAGAAGALLGGTLTLAGRTIGQMRLARAQADEVDAAHTGQVRNMMEGDSYNQVDTALSTKTADPVVRKRALSEREVMDTLKREHGERVEVESKNATAKAKDEFRAYAKQQGARIAALEADKFLRPSARIKQIEQLQKSIETRKAAFDERAATAQGNRDLNSTLDQLTNGKVPEHLQARYAELKAEAGEFDAVPSKGHGETLPKRTPPVEPEPGAPKPEGAGGPDDLQSMGAMSVQRAYKDIATYDNLLATSEVDEVMESTYRAAQLGHRTPRVSRMARAIPGFRSLSTIIDSAPDNGTRGVGIQLFRNGTRTIEGHQSAEELADTLFHRDVVPHYLEQESAFEQYVKEQGSGLFGRNRGRLREEFDNEAVLAQARGEIKNNVTQPGDSAIHKAAKARARIYEHALKNNKDYQVIGFDDIKHDNRYHSVIFDQAKLLNWRDTHADEVVNTIARAYETGGIKLSRENAVRLATMQIERTTAMSTGGRGINHKALSTTEFNKISKELEAKGVDPTIIREMKEQMFSAEERELMSPRAMFSLKPNLGAGSGLGVRMVDLIDTSMERVVKYGSDASANAGLASQGYRSRTQLQRTMEDLRKTAINEAREHLQSPNPKVVAAAEKELAKLEKSETQELINDGVSLMYREPLSGTHSDSLTDIGKSIRKVTAITRLRATGLMTIPEYGNAILRNGAINTLSKLAQSRMFNLSARSIEQDNFMKEFSKSFSTTGHQEYLFGHKFHQGSDFDDQTRTRLGKIFQKFIGHGMNVGMILNGFRTFQHAGEEMVARSMVGNLQSMVKKGEITPLIRQSLMKTGGISEDSLNKIIAHLKDSPEDTFRAVRSLPPKLYNELGTAMRNNTSASFLRMSVGEQNPMAHRELGKFLTSLLTFSIGSYEKLLVRGVTSEKAFLAASLAAQSALGYASYMAHVHLKAVGMEGEERRKFMKKAMADDAQVWGVINRVGPLAGPMIPVQMMASMRLLPEAITQSPNQAGIQPYGGIAAAGMVADWGKAVGAGSDMVSAKWSGKAMPRKEYEKSMRDIRRVIPFIDGPIYNSTIGQFD</sequence>
<evidence type="ECO:0008006" key="4">
    <source>
        <dbReference type="Google" id="ProtNLM"/>
    </source>
</evidence>
<organism evidence="2 3">
    <name type="scientific">Pseudomonas phage uligo</name>
    <dbReference type="NCBI Taxonomy" id="2048979"/>
    <lineage>
        <taxon>Viruses</taxon>
        <taxon>Duplodnaviria</taxon>
        <taxon>Heunggongvirae</taxon>
        <taxon>Uroviricota</taxon>
        <taxon>Caudoviricetes</taxon>
        <taxon>Autographivirales</taxon>
        <taxon>Autosignataviridae</taxon>
        <taxon>Colwellvirinae</taxon>
        <taxon>Uliginvirus</taxon>
        <taxon>Uliginvirus uligo</taxon>
    </lineage>
</organism>
<reference evidence="2" key="1">
    <citation type="submission" date="2018-04" db="EMBL/GenBank/DDBJ databases">
        <authorList>
            <person name="Djurhuus A.M."/>
            <person name="Carstens A.B."/>
            <person name="Hansen L.H."/>
        </authorList>
    </citation>
    <scope>NUCLEOTIDE SEQUENCE</scope>
</reference>
<keyword evidence="3" id="KW-1185">Reference proteome</keyword>
<feature type="compositionally biased region" description="Basic and acidic residues" evidence="1">
    <location>
        <begin position="13"/>
        <end position="25"/>
    </location>
</feature>
<feature type="compositionally biased region" description="Pro residues" evidence="1">
    <location>
        <begin position="422"/>
        <end position="433"/>
    </location>
</feature>
<protein>
    <recommendedName>
        <fullName evidence="4">Internal virion protein</fullName>
    </recommendedName>
</protein>
<evidence type="ECO:0000313" key="3">
    <source>
        <dbReference type="Proteomes" id="UP000240374"/>
    </source>
</evidence>
<accession>A0A2H4P7P2</accession>
<evidence type="ECO:0000256" key="1">
    <source>
        <dbReference type="SAM" id="MobiDB-lite"/>
    </source>
</evidence>
<name>A0A2H4P7P2_9CAUD</name>
<evidence type="ECO:0000313" key="2">
    <source>
        <dbReference type="EMBL" id="ATW58195.1"/>
    </source>
</evidence>
<proteinExistence type="predicted"/>
<feature type="region of interest" description="Disordered" evidence="1">
    <location>
        <begin position="407"/>
        <end position="446"/>
    </location>
</feature>
<feature type="region of interest" description="Disordered" evidence="1">
    <location>
        <begin position="1"/>
        <end position="25"/>
    </location>
</feature>
<dbReference type="EMBL" id="MG018929">
    <property type="protein sequence ID" value="ATW58195.1"/>
    <property type="molecule type" value="Genomic_DNA"/>
</dbReference>
<dbReference type="Proteomes" id="UP000240374">
    <property type="component" value="Segment"/>
</dbReference>